<proteinExistence type="predicted"/>
<feature type="transmembrane region" description="Helical" evidence="1">
    <location>
        <begin position="53"/>
        <end position="72"/>
    </location>
</feature>
<comment type="caution">
    <text evidence="3">The sequence shown here is derived from an EMBL/GenBank/DDBJ whole genome shotgun (WGS) entry which is preliminary data.</text>
</comment>
<feature type="transmembrane region" description="Helical" evidence="1">
    <location>
        <begin position="179"/>
        <end position="202"/>
    </location>
</feature>
<feature type="transmembrane region" description="Helical" evidence="1">
    <location>
        <begin position="152"/>
        <end position="172"/>
    </location>
</feature>
<dbReference type="EMBL" id="BAAAEN010000007">
    <property type="protein sequence ID" value="GAA0505172.1"/>
    <property type="molecule type" value="Genomic_DNA"/>
</dbReference>
<dbReference type="PANTHER" id="PTHR23028:SF53">
    <property type="entry name" value="ACYL_TRANSF_3 DOMAIN-CONTAINING PROTEIN"/>
    <property type="match status" value="1"/>
</dbReference>
<evidence type="ECO:0000313" key="3">
    <source>
        <dbReference type="EMBL" id="GAA0505172.1"/>
    </source>
</evidence>
<dbReference type="RefSeq" id="WP_343927566.1">
    <property type="nucleotide sequence ID" value="NZ_BAAAEN010000007.1"/>
</dbReference>
<feature type="transmembrane region" description="Helical" evidence="1">
    <location>
        <begin position="244"/>
        <end position="267"/>
    </location>
</feature>
<accession>A0ABN1BUQ9</accession>
<keyword evidence="3" id="KW-0808">Transferase</keyword>
<dbReference type="InterPro" id="IPR050879">
    <property type="entry name" value="Acyltransferase_3"/>
</dbReference>
<evidence type="ECO:0000256" key="1">
    <source>
        <dbReference type="SAM" id="Phobius"/>
    </source>
</evidence>
<keyword evidence="1" id="KW-0812">Transmembrane</keyword>
<feature type="transmembrane region" description="Helical" evidence="1">
    <location>
        <begin position="322"/>
        <end position="344"/>
    </location>
</feature>
<feature type="transmembrane region" description="Helical" evidence="1">
    <location>
        <begin position="12"/>
        <end position="33"/>
    </location>
</feature>
<gene>
    <name evidence="3" type="ORF">GCM10009097_22780</name>
</gene>
<feature type="transmembrane region" description="Helical" evidence="1">
    <location>
        <begin position="93"/>
        <end position="113"/>
    </location>
</feature>
<name>A0ABN1BUQ9_9BURK</name>
<dbReference type="PANTHER" id="PTHR23028">
    <property type="entry name" value="ACETYLTRANSFERASE"/>
    <property type="match status" value="1"/>
</dbReference>
<evidence type="ECO:0000259" key="2">
    <source>
        <dbReference type="Pfam" id="PF01757"/>
    </source>
</evidence>
<dbReference type="Proteomes" id="UP001501706">
    <property type="component" value="Unassembled WGS sequence"/>
</dbReference>
<organism evidence="3 4">
    <name type="scientific">Pigmentiphaga daeguensis</name>
    <dbReference type="NCBI Taxonomy" id="414049"/>
    <lineage>
        <taxon>Bacteria</taxon>
        <taxon>Pseudomonadati</taxon>
        <taxon>Pseudomonadota</taxon>
        <taxon>Betaproteobacteria</taxon>
        <taxon>Burkholderiales</taxon>
        <taxon>Alcaligenaceae</taxon>
        <taxon>Pigmentiphaga</taxon>
    </lineage>
</organism>
<keyword evidence="1" id="KW-0472">Membrane</keyword>
<feature type="transmembrane region" description="Helical" evidence="1">
    <location>
        <begin position="214"/>
        <end position="232"/>
    </location>
</feature>
<dbReference type="GO" id="GO:0016746">
    <property type="term" value="F:acyltransferase activity"/>
    <property type="evidence" value="ECO:0007669"/>
    <property type="project" value="UniProtKB-KW"/>
</dbReference>
<protein>
    <submittedName>
        <fullName evidence="3">Acyltransferase</fullName>
    </submittedName>
</protein>
<sequence>MQEIKGLNGLRGVAALMVFWAHLKETLITLNPGLEWHPLVERMFLSGGRQVDVFFVLSGFIMTLTYQSWFATRVSLREYLIFLRRRLARIYPLHLFMLLLVAAAALTAALAGLNVRNGLERFDLATLPQHLLLIHAWGPFMPGPGAWNPPSWSISVEWLAYLLFPFLLWLAFRIRRHRAAWALMITVALGISTNIIYAWSIIGPGAVTRGLTEFGLGCAVALCAEGSAAQWLASRRGSLLAAGLLLLTYGLVPDTGFIIALACSPLLLSLCGNNPVGRALGSPPLNFLGEISYSVYLGHFLFSSVGYRLVSPQWMASSHVHAVLGGLLLTAWVIALSTLTYRLIERPARIRFGGRSSRPTASAVLPSTAGKAP</sequence>
<reference evidence="3 4" key="1">
    <citation type="journal article" date="2019" name="Int. J. Syst. Evol. Microbiol.">
        <title>The Global Catalogue of Microorganisms (GCM) 10K type strain sequencing project: providing services to taxonomists for standard genome sequencing and annotation.</title>
        <authorList>
            <consortium name="The Broad Institute Genomics Platform"/>
            <consortium name="The Broad Institute Genome Sequencing Center for Infectious Disease"/>
            <person name="Wu L."/>
            <person name="Ma J."/>
        </authorList>
    </citation>
    <scope>NUCLEOTIDE SEQUENCE [LARGE SCALE GENOMIC DNA]</scope>
    <source>
        <strain evidence="3 4">JCM 14330</strain>
    </source>
</reference>
<feature type="domain" description="Acyltransferase 3" evidence="2">
    <location>
        <begin position="5"/>
        <end position="341"/>
    </location>
</feature>
<evidence type="ECO:0000313" key="4">
    <source>
        <dbReference type="Proteomes" id="UP001501706"/>
    </source>
</evidence>
<keyword evidence="1" id="KW-1133">Transmembrane helix</keyword>
<keyword evidence="4" id="KW-1185">Reference proteome</keyword>
<keyword evidence="3" id="KW-0012">Acyltransferase</keyword>
<dbReference type="Pfam" id="PF01757">
    <property type="entry name" value="Acyl_transf_3"/>
    <property type="match status" value="1"/>
</dbReference>
<dbReference type="InterPro" id="IPR002656">
    <property type="entry name" value="Acyl_transf_3_dom"/>
</dbReference>